<dbReference type="HOGENOM" id="CLU_1156963_0_0_1"/>
<dbReference type="Proteomes" id="UP000019487">
    <property type="component" value="Unassembled WGS sequence"/>
</dbReference>
<protein>
    <submittedName>
        <fullName evidence="1">Uncharacterized protein</fullName>
    </submittedName>
</protein>
<dbReference type="AlphaFoldDB" id="W9CIC8"/>
<keyword evidence="2" id="KW-1185">Reference proteome</keyword>
<comment type="caution">
    <text evidence="1">The sequence shown here is derived from an EMBL/GenBank/DDBJ whole genome shotgun (WGS) entry which is preliminary data.</text>
</comment>
<proteinExistence type="predicted"/>
<dbReference type="EMBL" id="AYSA01000176">
    <property type="protein sequence ID" value="ESZ95631.1"/>
    <property type="molecule type" value="Genomic_DNA"/>
</dbReference>
<gene>
    <name evidence="1" type="ORF">SBOR_3979</name>
</gene>
<accession>W9CIC8</accession>
<dbReference type="OrthoDB" id="10653859at2759"/>
<reference evidence="1 2" key="1">
    <citation type="journal article" date="2014" name="Genome Announc.">
        <title>Draft genome sequence of Sclerotinia borealis, a psychrophilic plant pathogenic fungus.</title>
        <authorList>
            <person name="Mardanov A.V."/>
            <person name="Beletsky A.V."/>
            <person name="Kadnikov V.V."/>
            <person name="Ignatov A.N."/>
            <person name="Ravin N.V."/>
        </authorList>
    </citation>
    <scope>NUCLEOTIDE SEQUENCE [LARGE SCALE GENOMIC DNA]</scope>
    <source>
        <strain evidence="2">F-4157</strain>
    </source>
</reference>
<organism evidence="1 2">
    <name type="scientific">Sclerotinia borealis (strain F-4128)</name>
    <dbReference type="NCBI Taxonomy" id="1432307"/>
    <lineage>
        <taxon>Eukaryota</taxon>
        <taxon>Fungi</taxon>
        <taxon>Dikarya</taxon>
        <taxon>Ascomycota</taxon>
        <taxon>Pezizomycotina</taxon>
        <taxon>Leotiomycetes</taxon>
        <taxon>Helotiales</taxon>
        <taxon>Sclerotiniaceae</taxon>
        <taxon>Sclerotinia</taxon>
    </lineage>
</organism>
<evidence type="ECO:0000313" key="1">
    <source>
        <dbReference type="EMBL" id="ESZ95631.1"/>
    </source>
</evidence>
<sequence length="240" mass="26867">MVPHPQTMTQSAILCLQRLRNCAHYGAIVPAGDLKIDHFIRHLNRSLFEELPFRFPNNPKFCIETFVHRMEIEEGAPRTETFQLQVQTEAEGLSLSLQRRDGVRDIDMVHIAHGALPSTALEEDFTNPHAPHTATVQAPVVPTKTLIEYREQKARKQIVELRSVAPKSLSTWRIWGVRCCQASSTLQLNLLAGLYEASSNGGNCFFQAGIEHLILRNFAPLENSATSSPAEKESPVFLVS</sequence>
<name>W9CIC8_SCLBF</name>
<evidence type="ECO:0000313" key="2">
    <source>
        <dbReference type="Proteomes" id="UP000019487"/>
    </source>
</evidence>